<dbReference type="EMBL" id="CABWMV010000028">
    <property type="protein sequence ID" value="VXD08237.1"/>
    <property type="molecule type" value="Genomic_DNA"/>
</dbReference>
<dbReference type="Proteomes" id="UP000432350">
    <property type="component" value="Unassembled WGS sequence"/>
</dbReference>
<reference evidence="1 2" key="1">
    <citation type="submission" date="2019-10" db="EMBL/GenBank/DDBJ databases">
        <authorList>
            <person name="Karimi E."/>
        </authorList>
    </citation>
    <scope>NUCLEOTIDE SEQUENCE [LARGE SCALE GENOMIC DNA]</scope>
    <source>
        <strain evidence="1 2">Sphingobacterium sp. 8BC</strain>
    </source>
</reference>
<protein>
    <submittedName>
        <fullName evidence="1">Four helix bundle protein</fullName>
    </submittedName>
</protein>
<evidence type="ECO:0000313" key="2">
    <source>
        <dbReference type="Proteomes" id="UP000432350"/>
    </source>
</evidence>
<gene>
    <name evidence="1" type="ORF">SPHINGO8BC_90385</name>
</gene>
<organism evidence="1 2">
    <name type="scientific">Sphingobacterium multivorum</name>
    <dbReference type="NCBI Taxonomy" id="28454"/>
    <lineage>
        <taxon>Bacteria</taxon>
        <taxon>Pseudomonadati</taxon>
        <taxon>Bacteroidota</taxon>
        <taxon>Sphingobacteriia</taxon>
        <taxon>Sphingobacteriales</taxon>
        <taxon>Sphingobacteriaceae</taxon>
        <taxon>Sphingobacterium</taxon>
    </lineage>
</organism>
<sequence length="43" mass="5047">MWILAKMGFVSLESKRYFYGLDRSSLLRTTHHDEYGGAKNYFG</sequence>
<name>A0A654DQL9_SPHMU</name>
<proteinExistence type="predicted"/>
<accession>A0A654DQL9</accession>
<evidence type="ECO:0000313" key="1">
    <source>
        <dbReference type="EMBL" id="VXD08237.1"/>
    </source>
</evidence>
<dbReference type="AlphaFoldDB" id="A0A654DQL9"/>